<evidence type="ECO:0000259" key="7">
    <source>
        <dbReference type="Pfam" id="PF00501"/>
    </source>
</evidence>
<dbReference type="GO" id="GO:0016405">
    <property type="term" value="F:CoA-ligase activity"/>
    <property type="evidence" value="ECO:0007669"/>
    <property type="project" value="TreeGrafter"/>
</dbReference>
<dbReference type="STRING" id="1095630.A0A2J6TDG9"/>
<dbReference type="Gene3D" id="3.40.50.980">
    <property type="match status" value="2"/>
</dbReference>
<feature type="domain" description="AMP-dependent synthetase/ligase" evidence="7">
    <location>
        <begin position="4"/>
        <end position="357"/>
    </location>
</feature>
<evidence type="ECO:0000313" key="10">
    <source>
        <dbReference type="Proteomes" id="UP000235371"/>
    </source>
</evidence>
<keyword evidence="4" id="KW-0547">Nucleotide-binding</keyword>
<proteinExistence type="inferred from homology"/>
<dbReference type="Pfam" id="PF00501">
    <property type="entry name" value="AMP-binding"/>
    <property type="match status" value="1"/>
</dbReference>
<dbReference type="InterPro" id="IPR045851">
    <property type="entry name" value="AMP-bd_C_sf"/>
</dbReference>
<dbReference type="EMBL" id="KZ613787">
    <property type="protein sequence ID" value="PMD61043.1"/>
    <property type="molecule type" value="Genomic_DNA"/>
</dbReference>
<gene>
    <name evidence="9" type="ORF">K444DRAFT_652494</name>
</gene>
<feature type="domain" description="AMP-binding enzyme C-terminal" evidence="8">
    <location>
        <begin position="407"/>
        <end position="483"/>
    </location>
</feature>
<evidence type="ECO:0000256" key="5">
    <source>
        <dbReference type="ARBA" id="ARBA00022840"/>
    </source>
</evidence>
<comment type="pathway">
    <text evidence="1">Secondary metabolite biosynthesis.</text>
</comment>
<dbReference type="InterPro" id="IPR000873">
    <property type="entry name" value="AMP-dep_synth/lig_dom"/>
</dbReference>
<sequence length="568" mass="63003">MDIAYIDANDTTRKLSAHGVRTLVRQLTCGFNHHGLVGRDTVCMINFNDINYTAAYLGTIGAGGCFTGANPCYNARELTHHVRIIAAKFILTELETLDISIAAAREFGIPDSNIFVLNFRNETIPTNHRSWNALLEHGDQDWIEVKDLSTPAAYVSTCETTGLPKAAIIPHSYLTSQAAIIEKQLLAKEGISYLVAIPPFHMFTAPVQHALPLRNNMTIYTLPRFDENSFMNAIETFKITRTIAVPPILLTLSKYPASRPQSLQQVLVGGSPFPLGIQEQMYSKLLPQARITIGDGMTEDGSGAFWKEKRKDTTGNIGQLLPGSKTRVADREGNVLTKENVFGEVHIYNPLAMKGYLNNKSATDQAFALDNWIHANDISHTRDKNWSAVGRSKDWIKVRGWQVSPVQIEAALMEHPNILDVGVIGIPAPDGCGESPMAFVVVEKGSSVDADQIKLFLETRLARYKNVEEVCFVEQIPRNPAGKILRRVLRDMREAEEPTPDQTAAREYAAALQQINLYEKLKGSESNSTAVSSRVVGSEEEAATSKKRKSCSTSQFWPWRKMRILSTS</sequence>
<keyword evidence="3" id="KW-0436">Ligase</keyword>
<evidence type="ECO:0000256" key="3">
    <source>
        <dbReference type="ARBA" id="ARBA00022598"/>
    </source>
</evidence>
<dbReference type="Pfam" id="PF13193">
    <property type="entry name" value="AMP-binding_C"/>
    <property type="match status" value="1"/>
</dbReference>
<accession>A0A2J6TDG9</accession>
<dbReference type="AlphaFoldDB" id="A0A2J6TDG9"/>
<evidence type="ECO:0000256" key="1">
    <source>
        <dbReference type="ARBA" id="ARBA00005179"/>
    </source>
</evidence>
<dbReference type="Proteomes" id="UP000235371">
    <property type="component" value="Unassembled WGS sequence"/>
</dbReference>
<dbReference type="GeneID" id="36593878"/>
<dbReference type="GO" id="GO:0005524">
    <property type="term" value="F:ATP binding"/>
    <property type="evidence" value="ECO:0007669"/>
    <property type="project" value="UniProtKB-KW"/>
</dbReference>
<dbReference type="Gene3D" id="2.30.38.10">
    <property type="entry name" value="Luciferase, Domain 3"/>
    <property type="match status" value="1"/>
</dbReference>
<dbReference type="PANTHER" id="PTHR24096:SF317">
    <property type="entry name" value="ADENYLATE-FORMING ENZYME AFEA"/>
    <property type="match status" value="1"/>
</dbReference>
<feature type="region of interest" description="Disordered" evidence="6">
    <location>
        <begin position="529"/>
        <end position="552"/>
    </location>
</feature>
<keyword evidence="10" id="KW-1185">Reference proteome</keyword>
<name>A0A2J6TDG9_9HELO</name>
<dbReference type="RefSeq" id="XP_024737947.1">
    <property type="nucleotide sequence ID" value="XM_024885801.1"/>
</dbReference>
<evidence type="ECO:0000256" key="4">
    <source>
        <dbReference type="ARBA" id="ARBA00022741"/>
    </source>
</evidence>
<comment type="similarity">
    <text evidence="2">Belongs to the ATP-dependent AMP-binding enzyme family.</text>
</comment>
<dbReference type="InParanoid" id="A0A2J6TDG9"/>
<dbReference type="InterPro" id="IPR025110">
    <property type="entry name" value="AMP-bd_C"/>
</dbReference>
<evidence type="ECO:0000256" key="6">
    <source>
        <dbReference type="SAM" id="MobiDB-lite"/>
    </source>
</evidence>
<evidence type="ECO:0000259" key="8">
    <source>
        <dbReference type="Pfam" id="PF13193"/>
    </source>
</evidence>
<reference evidence="9 10" key="1">
    <citation type="submission" date="2016-04" db="EMBL/GenBank/DDBJ databases">
        <title>A degradative enzymes factory behind the ericoid mycorrhizal symbiosis.</title>
        <authorList>
            <consortium name="DOE Joint Genome Institute"/>
            <person name="Martino E."/>
            <person name="Morin E."/>
            <person name="Grelet G."/>
            <person name="Kuo A."/>
            <person name="Kohler A."/>
            <person name="Daghino S."/>
            <person name="Barry K."/>
            <person name="Choi C."/>
            <person name="Cichocki N."/>
            <person name="Clum A."/>
            <person name="Copeland A."/>
            <person name="Hainaut M."/>
            <person name="Haridas S."/>
            <person name="Labutti K."/>
            <person name="Lindquist E."/>
            <person name="Lipzen A."/>
            <person name="Khouja H.-R."/>
            <person name="Murat C."/>
            <person name="Ohm R."/>
            <person name="Olson A."/>
            <person name="Spatafora J."/>
            <person name="Veneault-Fourrey C."/>
            <person name="Henrissat B."/>
            <person name="Grigoriev I."/>
            <person name="Martin F."/>
            <person name="Perotto S."/>
        </authorList>
    </citation>
    <scope>NUCLEOTIDE SEQUENCE [LARGE SCALE GENOMIC DNA]</scope>
    <source>
        <strain evidence="9 10">E</strain>
    </source>
</reference>
<dbReference type="OrthoDB" id="2150604at2759"/>
<evidence type="ECO:0000313" key="9">
    <source>
        <dbReference type="EMBL" id="PMD61043.1"/>
    </source>
</evidence>
<dbReference type="PANTHER" id="PTHR24096">
    <property type="entry name" value="LONG-CHAIN-FATTY-ACID--COA LIGASE"/>
    <property type="match status" value="1"/>
</dbReference>
<dbReference type="GO" id="GO:0019748">
    <property type="term" value="P:secondary metabolic process"/>
    <property type="evidence" value="ECO:0007669"/>
    <property type="project" value="TreeGrafter"/>
</dbReference>
<protein>
    <submittedName>
        <fullName evidence="9">Acetyl-CoA synthetase-like protein</fullName>
    </submittedName>
</protein>
<dbReference type="Gene3D" id="3.30.300.30">
    <property type="match status" value="1"/>
</dbReference>
<keyword evidence="5" id="KW-0067">ATP-binding</keyword>
<organism evidence="9 10">
    <name type="scientific">Hyaloscypha bicolor E</name>
    <dbReference type="NCBI Taxonomy" id="1095630"/>
    <lineage>
        <taxon>Eukaryota</taxon>
        <taxon>Fungi</taxon>
        <taxon>Dikarya</taxon>
        <taxon>Ascomycota</taxon>
        <taxon>Pezizomycotina</taxon>
        <taxon>Leotiomycetes</taxon>
        <taxon>Helotiales</taxon>
        <taxon>Hyaloscyphaceae</taxon>
        <taxon>Hyaloscypha</taxon>
        <taxon>Hyaloscypha bicolor</taxon>
    </lineage>
</organism>
<dbReference type="SUPFAM" id="SSF56801">
    <property type="entry name" value="Acetyl-CoA synthetase-like"/>
    <property type="match status" value="1"/>
</dbReference>
<evidence type="ECO:0000256" key="2">
    <source>
        <dbReference type="ARBA" id="ARBA00006432"/>
    </source>
</evidence>